<gene>
    <name evidence="2" type="ORF">ACHAWU_004750</name>
</gene>
<proteinExistence type="predicted"/>
<evidence type="ECO:0000313" key="2">
    <source>
        <dbReference type="EMBL" id="KAL3762212.1"/>
    </source>
</evidence>
<evidence type="ECO:0000313" key="3">
    <source>
        <dbReference type="Proteomes" id="UP001530293"/>
    </source>
</evidence>
<feature type="compositionally biased region" description="Gly residues" evidence="1">
    <location>
        <begin position="35"/>
        <end position="54"/>
    </location>
</feature>
<comment type="caution">
    <text evidence="2">The sequence shown here is derived from an EMBL/GenBank/DDBJ whole genome shotgun (WGS) entry which is preliminary data.</text>
</comment>
<dbReference type="AlphaFoldDB" id="A0ABD3MF40"/>
<reference evidence="2 3" key="1">
    <citation type="submission" date="2024-10" db="EMBL/GenBank/DDBJ databases">
        <title>Updated reference genomes for cyclostephanoid diatoms.</title>
        <authorList>
            <person name="Roberts W.R."/>
            <person name="Alverson A.J."/>
        </authorList>
    </citation>
    <scope>NUCLEOTIDE SEQUENCE [LARGE SCALE GENOMIC DNA]</scope>
    <source>
        <strain evidence="2 3">AJA232-27</strain>
    </source>
</reference>
<name>A0ABD3MF40_9STRA</name>
<dbReference type="EMBL" id="JALLBG020000138">
    <property type="protein sequence ID" value="KAL3762212.1"/>
    <property type="molecule type" value="Genomic_DNA"/>
</dbReference>
<feature type="region of interest" description="Disordered" evidence="1">
    <location>
        <begin position="34"/>
        <end position="66"/>
    </location>
</feature>
<protein>
    <submittedName>
        <fullName evidence="2">Uncharacterized protein</fullName>
    </submittedName>
</protein>
<organism evidence="2 3">
    <name type="scientific">Discostella pseudostelligera</name>
    <dbReference type="NCBI Taxonomy" id="259834"/>
    <lineage>
        <taxon>Eukaryota</taxon>
        <taxon>Sar</taxon>
        <taxon>Stramenopiles</taxon>
        <taxon>Ochrophyta</taxon>
        <taxon>Bacillariophyta</taxon>
        <taxon>Coscinodiscophyceae</taxon>
        <taxon>Thalassiosirophycidae</taxon>
        <taxon>Stephanodiscales</taxon>
        <taxon>Stephanodiscaceae</taxon>
        <taxon>Discostella</taxon>
    </lineage>
</organism>
<sequence>MTHDATALHVRNFYNGECAQRLAMELLMNDETQRGHGGVVGGANSGGGGSGSGGSSSRKNWKINTPRGLESSDVMTVGEHMPYNVAYTSSVATTNGNLKMNEDIGSISNTNTLPASPIDEYFEAVQREFRLRRQPKKIALCSSVKHDNSDDNRTNNNCINNDDDDCASLHDRGYHYYHPLWPLDKLRLELEEAWPSGAGLAREDISKRKDINDSKTSNARYARPFGGGLPRIMQGPTRWKRGFIHVDELGPLDDTRGLFSANIYLTVPGSYSSGSIGSSNNDEDWKRDAGALYVWPLGVRSRLDWYRASRVVLTRYTYNFFIC</sequence>
<accession>A0ABD3MF40</accession>
<keyword evidence="3" id="KW-1185">Reference proteome</keyword>
<dbReference type="Proteomes" id="UP001530293">
    <property type="component" value="Unassembled WGS sequence"/>
</dbReference>
<evidence type="ECO:0000256" key="1">
    <source>
        <dbReference type="SAM" id="MobiDB-lite"/>
    </source>
</evidence>